<gene>
    <name evidence="7" type="ORF">CLV32_0832</name>
</gene>
<feature type="domain" description="RNA polymerase sigma factor 70 region 4 type 2" evidence="6">
    <location>
        <begin position="125"/>
        <end position="177"/>
    </location>
</feature>
<proteinExistence type="inferred from homology"/>
<dbReference type="Proteomes" id="UP000295499">
    <property type="component" value="Unassembled WGS sequence"/>
</dbReference>
<keyword evidence="4" id="KW-0804">Transcription</keyword>
<dbReference type="AlphaFoldDB" id="A0A4R6IQH7"/>
<evidence type="ECO:0000256" key="4">
    <source>
        <dbReference type="ARBA" id="ARBA00023163"/>
    </source>
</evidence>
<feature type="domain" description="RNA polymerase sigma-70 region 2" evidence="5">
    <location>
        <begin position="26"/>
        <end position="91"/>
    </location>
</feature>
<dbReference type="GO" id="GO:0003677">
    <property type="term" value="F:DNA binding"/>
    <property type="evidence" value="ECO:0007669"/>
    <property type="project" value="InterPro"/>
</dbReference>
<evidence type="ECO:0000256" key="2">
    <source>
        <dbReference type="ARBA" id="ARBA00023015"/>
    </source>
</evidence>
<dbReference type="InterPro" id="IPR013249">
    <property type="entry name" value="RNA_pol_sigma70_r4_t2"/>
</dbReference>
<dbReference type="InterPro" id="IPR014284">
    <property type="entry name" value="RNA_pol_sigma-70_dom"/>
</dbReference>
<dbReference type="EMBL" id="SNWM01000001">
    <property type="protein sequence ID" value="TDO24543.1"/>
    <property type="molecule type" value="Genomic_DNA"/>
</dbReference>
<dbReference type="InterPro" id="IPR039425">
    <property type="entry name" value="RNA_pol_sigma-70-like"/>
</dbReference>
<dbReference type="Gene3D" id="1.10.10.10">
    <property type="entry name" value="Winged helix-like DNA-binding domain superfamily/Winged helix DNA-binding domain"/>
    <property type="match status" value="1"/>
</dbReference>
<organism evidence="7 8">
    <name type="scientific">Pedobacter duraquae</name>
    <dbReference type="NCBI Taxonomy" id="425511"/>
    <lineage>
        <taxon>Bacteria</taxon>
        <taxon>Pseudomonadati</taxon>
        <taxon>Bacteroidota</taxon>
        <taxon>Sphingobacteriia</taxon>
        <taxon>Sphingobacteriales</taxon>
        <taxon>Sphingobacteriaceae</taxon>
        <taxon>Pedobacter</taxon>
    </lineage>
</organism>
<dbReference type="InterPro" id="IPR013325">
    <property type="entry name" value="RNA_pol_sigma_r2"/>
</dbReference>
<dbReference type="InterPro" id="IPR013324">
    <property type="entry name" value="RNA_pol_sigma_r3/r4-like"/>
</dbReference>
<evidence type="ECO:0000256" key="1">
    <source>
        <dbReference type="ARBA" id="ARBA00010641"/>
    </source>
</evidence>
<sequence length="197" mass="23823">MEKEYNDYDLWQRLLKGDRLALDEIYNKNFSPLYHYGMRMLYDEEAVRDCLHNLFVKLWENHKTLKPTDNIRYYLLSALRNNIINYRVKENKYQKVDLESNEVFDLKFNVESEYIKKEEQHEKMNQLSEAMNKLTGRQKEIIYLRYFEEMDYDEIAEIMNLSKKGAYKLSARALEALRELLKIDKAMLLAILLAVKR</sequence>
<name>A0A4R6IQH7_9SPHI</name>
<dbReference type="Pfam" id="PF04542">
    <property type="entry name" value="Sigma70_r2"/>
    <property type="match status" value="1"/>
</dbReference>
<dbReference type="PANTHER" id="PTHR43133:SF46">
    <property type="entry name" value="RNA POLYMERASE SIGMA-70 FACTOR ECF SUBFAMILY"/>
    <property type="match status" value="1"/>
</dbReference>
<comment type="similarity">
    <text evidence="1">Belongs to the sigma-70 factor family. ECF subfamily.</text>
</comment>
<dbReference type="CDD" id="cd06171">
    <property type="entry name" value="Sigma70_r4"/>
    <property type="match status" value="1"/>
</dbReference>
<dbReference type="GO" id="GO:0006352">
    <property type="term" value="P:DNA-templated transcription initiation"/>
    <property type="evidence" value="ECO:0007669"/>
    <property type="project" value="InterPro"/>
</dbReference>
<reference evidence="7 8" key="1">
    <citation type="submission" date="2019-03" db="EMBL/GenBank/DDBJ databases">
        <title>Genomic Encyclopedia of Archaeal and Bacterial Type Strains, Phase II (KMG-II): from individual species to whole genera.</title>
        <authorList>
            <person name="Goeker M."/>
        </authorList>
    </citation>
    <scope>NUCLEOTIDE SEQUENCE [LARGE SCALE GENOMIC DNA]</scope>
    <source>
        <strain evidence="7 8">DSM 19034</strain>
    </source>
</reference>
<protein>
    <submittedName>
        <fullName evidence="7">RNA polymerase sigma factor (Sigma-70 family)</fullName>
    </submittedName>
</protein>
<accession>A0A4R6IQH7</accession>
<keyword evidence="2" id="KW-0805">Transcription regulation</keyword>
<evidence type="ECO:0000259" key="6">
    <source>
        <dbReference type="Pfam" id="PF08281"/>
    </source>
</evidence>
<dbReference type="InterPro" id="IPR007627">
    <property type="entry name" value="RNA_pol_sigma70_r2"/>
</dbReference>
<dbReference type="SUPFAM" id="SSF88659">
    <property type="entry name" value="Sigma3 and sigma4 domains of RNA polymerase sigma factors"/>
    <property type="match status" value="1"/>
</dbReference>
<evidence type="ECO:0000313" key="8">
    <source>
        <dbReference type="Proteomes" id="UP000295499"/>
    </source>
</evidence>
<evidence type="ECO:0000256" key="3">
    <source>
        <dbReference type="ARBA" id="ARBA00023082"/>
    </source>
</evidence>
<keyword evidence="3" id="KW-0731">Sigma factor</keyword>
<comment type="caution">
    <text evidence="7">The sequence shown here is derived from an EMBL/GenBank/DDBJ whole genome shotgun (WGS) entry which is preliminary data.</text>
</comment>
<dbReference type="Pfam" id="PF08281">
    <property type="entry name" value="Sigma70_r4_2"/>
    <property type="match status" value="1"/>
</dbReference>
<dbReference type="SUPFAM" id="SSF88946">
    <property type="entry name" value="Sigma2 domain of RNA polymerase sigma factors"/>
    <property type="match status" value="1"/>
</dbReference>
<dbReference type="RefSeq" id="WP_166641874.1">
    <property type="nucleotide sequence ID" value="NZ_SNWM01000001.1"/>
</dbReference>
<dbReference type="InterPro" id="IPR036388">
    <property type="entry name" value="WH-like_DNA-bd_sf"/>
</dbReference>
<dbReference type="NCBIfam" id="TIGR02937">
    <property type="entry name" value="sigma70-ECF"/>
    <property type="match status" value="1"/>
</dbReference>
<dbReference type="GO" id="GO:0016987">
    <property type="term" value="F:sigma factor activity"/>
    <property type="evidence" value="ECO:0007669"/>
    <property type="project" value="UniProtKB-KW"/>
</dbReference>
<evidence type="ECO:0000259" key="5">
    <source>
        <dbReference type="Pfam" id="PF04542"/>
    </source>
</evidence>
<keyword evidence="8" id="KW-1185">Reference proteome</keyword>
<evidence type="ECO:0000313" key="7">
    <source>
        <dbReference type="EMBL" id="TDO24543.1"/>
    </source>
</evidence>
<dbReference type="PANTHER" id="PTHR43133">
    <property type="entry name" value="RNA POLYMERASE ECF-TYPE SIGMA FACTO"/>
    <property type="match status" value="1"/>
</dbReference>
<dbReference type="Gene3D" id="1.10.1740.10">
    <property type="match status" value="1"/>
</dbReference>